<dbReference type="AlphaFoldDB" id="A0A1J8PR67"/>
<proteinExistence type="predicted"/>
<reference evidence="3" key="1">
    <citation type="submission" date="2016-09" db="EMBL/GenBank/DDBJ databases">
        <title>Genome Sequence of Bathymodiolus thermophilus sulfur-oxidizing gill endosymbiont.</title>
        <authorList>
            <person name="Ponnudurai R."/>
            <person name="Kleiner M."/>
            <person name="Sayavedra L."/>
            <person name="Thuermer A."/>
            <person name="Felbeck H."/>
            <person name="Schlueter R."/>
            <person name="Schweder T."/>
            <person name="Markert S."/>
        </authorList>
    </citation>
    <scope>NUCLEOTIDE SEQUENCE [LARGE SCALE GENOMIC DNA]</scope>
    <source>
        <strain evidence="3">BAT/CrabSpa'14</strain>
    </source>
</reference>
<dbReference type="SUPFAM" id="SSF55846">
    <property type="entry name" value="N-acetylmuramoyl-L-alanine amidase-like"/>
    <property type="match status" value="1"/>
</dbReference>
<accession>A0A1J8PR67</accession>
<dbReference type="Pfam" id="PF01510">
    <property type="entry name" value="Amidase_2"/>
    <property type="match status" value="1"/>
</dbReference>
<dbReference type="RefSeq" id="WP_198934572.1">
    <property type="nucleotide sequence ID" value="NZ_MIQH01000600.1"/>
</dbReference>
<dbReference type="EMBL" id="MIQH01000600">
    <property type="protein sequence ID" value="OJA03464.1"/>
    <property type="molecule type" value="Genomic_DNA"/>
</dbReference>
<name>A0A1J8PR67_9GAMM</name>
<comment type="caution">
    <text evidence="2">The sequence shown here is derived from an EMBL/GenBank/DDBJ whole genome shotgun (WGS) entry which is preliminary data.</text>
</comment>
<feature type="non-terminal residue" evidence="2">
    <location>
        <position position="85"/>
    </location>
</feature>
<evidence type="ECO:0000259" key="1">
    <source>
        <dbReference type="Pfam" id="PF01510"/>
    </source>
</evidence>
<feature type="domain" description="N-acetylmuramoyl-L-alanine amidase" evidence="1">
    <location>
        <begin position="15"/>
        <end position="85"/>
    </location>
</feature>
<dbReference type="GO" id="GO:0009253">
    <property type="term" value="P:peptidoglycan catabolic process"/>
    <property type="evidence" value="ECO:0007669"/>
    <property type="project" value="InterPro"/>
</dbReference>
<dbReference type="InterPro" id="IPR002502">
    <property type="entry name" value="Amidase_domain"/>
</dbReference>
<gene>
    <name evidence="2" type="ORF">BGC33_04015</name>
</gene>
<evidence type="ECO:0000313" key="3">
    <source>
        <dbReference type="Proteomes" id="UP000182798"/>
    </source>
</evidence>
<dbReference type="Gene3D" id="3.40.80.10">
    <property type="entry name" value="Peptidoglycan recognition protein-like"/>
    <property type="match status" value="1"/>
</dbReference>
<organism evidence="2 3">
    <name type="scientific">Bathymodiolus thermophilus thioautotrophic gill symbiont</name>
    <dbReference type="NCBI Taxonomy" id="2360"/>
    <lineage>
        <taxon>Bacteria</taxon>
        <taxon>Pseudomonadati</taxon>
        <taxon>Pseudomonadota</taxon>
        <taxon>Gammaproteobacteria</taxon>
        <taxon>sulfur-oxidizing symbionts</taxon>
    </lineage>
</organism>
<dbReference type="GO" id="GO:0008745">
    <property type="term" value="F:N-acetylmuramoyl-L-alanine amidase activity"/>
    <property type="evidence" value="ECO:0007669"/>
    <property type="project" value="InterPro"/>
</dbReference>
<dbReference type="InterPro" id="IPR036505">
    <property type="entry name" value="Amidase/PGRP_sf"/>
</dbReference>
<evidence type="ECO:0000313" key="2">
    <source>
        <dbReference type="EMBL" id="OJA03464.1"/>
    </source>
</evidence>
<sequence length="85" mass="9723">MTFKQTLSPNFSKRTAKIDMVVIHNISLPPNEFGGSYIEDFFQNQLDPTAHPYFATIEHLKVSSHLLIKRNGAVVQFVQFADKAW</sequence>
<protein>
    <submittedName>
        <fullName evidence="2">N-acetylmuramoyl-L-alanine amidase</fullName>
    </submittedName>
</protein>
<dbReference type="Proteomes" id="UP000182798">
    <property type="component" value="Unassembled WGS sequence"/>
</dbReference>